<dbReference type="Proteomes" id="UP000662747">
    <property type="component" value="Chromosome"/>
</dbReference>
<organism evidence="1 2">
    <name type="scientific">Pyxidicoccus parkwayensis</name>
    <dbReference type="NCBI Taxonomy" id="2813578"/>
    <lineage>
        <taxon>Bacteria</taxon>
        <taxon>Pseudomonadati</taxon>
        <taxon>Myxococcota</taxon>
        <taxon>Myxococcia</taxon>
        <taxon>Myxococcales</taxon>
        <taxon>Cystobacterineae</taxon>
        <taxon>Myxococcaceae</taxon>
        <taxon>Pyxidicoccus</taxon>
    </lineage>
</organism>
<accession>A0ABX7NRT1</accession>
<sequence>MRATSSQALLAGAAGTVALRAFIALRNRVLGHAPPYAARHIASRLARSVLHRELSDPQARRWSDAMRAVYGPLLGVAWAHVRKRASGHRVPPGLLLGAGVLGFEHVTFPILHATEPVHTWSAAEHAWLVAQTAVYGLVTEATLSVLVR</sequence>
<dbReference type="RefSeq" id="WP_206723161.1">
    <property type="nucleotide sequence ID" value="NZ_CP071090.1"/>
</dbReference>
<reference evidence="1 2" key="1">
    <citation type="submission" date="2021-02" db="EMBL/GenBank/DDBJ databases">
        <title>De Novo genome assembly of isolated myxobacteria.</title>
        <authorList>
            <person name="Stevens D.C."/>
        </authorList>
    </citation>
    <scope>NUCLEOTIDE SEQUENCE [LARGE SCALE GENOMIC DNA]</scope>
    <source>
        <strain evidence="2">SCPEA02</strain>
    </source>
</reference>
<name>A0ABX7NRT1_9BACT</name>
<keyword evidence="2" id="KW-1185">Reference proteome</keyword>
<evidence type="ECO:0000313" key="1">
    <source>
        <dbReference type="EMBL" id="QSQ21584.1"/>
    </source>
</evidence>
<evidence type="ECO:0000313" key="2">
    <source>
        <dbReference type="Proteomes" id="UP000662747"/>
    </source>
</evidence>
<gene>
    <name evidence="1" type="ORF">JY651_41485</name>
</gene>
<proteinExistence type="predicted"/>
<dbReference type="EMBL" id="CP071090">
    <property type="protein sequence ID" value="QSQ21584.1"/>
    <property type="molecule type" value="Genomic_DNA"/>
</dbReference>
<evidence type="ECO:0008006" key="3">
    <source>
        <dbReference type="Google" id="ProtNLM"/>
    </source>
</evidence>
<protein>
    <recommendedName>
        <fullName evidence="3">Integral membrane protein</fullName>
    </recommendedName>
</protein>